<dbReference type="InterPro" id="IPR027417">
    <property type="entry name" value="P-loop_NTPase"/>
</dbReference>
<evidence type="ECO:0000256" key="1">
    <source>
        <dbReference type="ARBA" id="ARBA00004173"/>
    </source>
</evidence>
<reference evidence="9" key="1">
    <citation type="journal article" date="2014" name="Proc. Natl. Acad. Sci. U.S.A.">
        <title>Extensive sampling of basidiomycete genomes demonstrates inadequacy of the white-rot/brown-rot paradigm for wood decay fungi.</title>
        <authorList>
            <person name="Riley R."/>
            <person name="Salamov A.A."/>
            <person name="Brown D.W."/>
            <person name="Nagy L.G."/>
            <person name="Floudas D."/>
            <person name="Held B.W."/>
            <person name="Levasseur A."/>
            <person name="Lombard V."/>
            <person name="Morin E."/>
            <person name="Otillar R."/>
            <person name="Lindquist E.A."/>
            <person name="Sun H."/>
            <person name="LaButti K.M."/>
            <person name="Schmutz J."/>
            <person name="Jabbour D."/>
            <person name="Luo H."/>
            <person name="Baker S.E."/>
            <person name="Pisabarro A.G."/>
            <person name="Walton J.D."/>
            <person name="Blanchette R.A."/>
            <person name="Henrissat B."/>
            <person name="Martin F."/>
            <person name="Cullen D."/>
            <person name="Hibbett D.S."/>
            <person name="Grigoriev I.V."/>
        </authorList>
    </citation>
    <scope>NUCLEOTIDE SEQUENCE [LARGE SCALE GENOMIC DNA]</scope>
    <source>
        <strain evidence="9">PC15</strain>
    </source>
</reference>
<dbReference type="FunCoup" id="A0A067NTG5">
    <property type="interactions" value="33"/>
</dbReference>
<dbReference type="Pfam" id="PF10236">
    <property type="entry name" value="DAP3"/>
    <property type="match status" value="1"/>
</dbReference>
<keyword evidence="3" id="KW-0809">Transit peptide</keyword>
<evidence type="ECO:0000256" key="4">
    <source>
        <dbReference type="ARBA" id="ARBA00022980"/>
    </source>
</evidence>
<evidence type="ECO:0000256" key="3">
    <source>
        <dbReference type="ARBA" id="ARBA00022946"/>
    </source>
</evidence>
<dbReference type="VEuPathDB" id="FungiDB:PLEOSDRAFT_1066187"/>
<evidence type="ECO:0000256" key="2">
    <source>
        <dbReference type="ARBA" id="ARBA00009863"/>
    </source>
</evidence>
<keyword evidence="6" id="KW-0687">Ribonucleoprotein</keyword>
<dbReference type="InterPro" id="IPR008092">
    <property type="entry name" value="Ribosomal_mS29_met"/>
</dbReference>
<name>A0A067NTG5_PLEO1</name>
<evidence type="ECO:0000313" key="9">
    <source>
        <dbReference type="Proteomes" id="UP000027073"/>
    </source>
</evidence>
<dbReference type="Gene3D" id="3.40.50.300">
    <property type="entry name" value="P-loop containing nucleotide triphosphate hydrolases"/>
    <property type="match status" value="1"/>
</dbReference>
<dbReference type="STRING" id="1137138.A0A067NTG5"/>
<comment type="subcellular location">
    <subcellularLocation>
        <location evidence="1">Mitochondrion</location>
    </subcellularLocation>
</comment>
<organism evidence="8 9">
    <name type="scientific">Pleurotus ostreatus (strain PC15)</name>
    <name type="common">Oyster mushroom</name>
    <dbReference type="NCBI Taxonomy" id="1137138"/>
    <lineage>
        <taxon>Eukaryota</taxon>
        <taxon>Fungi</taxon>
        <taxon>Dikarya</taxon>
        <taxon>Basidiomycota</taxon>
        <taxon>Agaricomycotina</taxon>
        <taxon>Agaricomycetes</taxon>
        <taxon>Agaricomycetidae</taxon>
        <taxon>Agaricales</taxon>
        <taxon>Pleurotineae</taxon>
        <taxon>Pleurotaceae</taxon>
        <taxon>Pleurotus</taxon>
    </lineage>
</organism>
<keyword evidence="5" id="KW-0496">Mitochondrion</keyword>
<dbReference type="AlphaFoldDB" id="A0A067NTG5"/>
<comment type="similarity">
    <text evidence="2">Belongs to the mitochondrion-specific ribosomal protein mS29 family.</text>
</comment>
<accession>A0A067NTG5</accession>
<evidence type="ECO:0000256" key="5">
    <source>
        <dbReference type="ARBA" id="ARBA00023128"/>
    </source>
</evidence>
<dbReference type="InterPro" id="IPR019368">
    <property type="entry name" value="Ribosomal_mS29"/>
</dbReference>
<dbReference type="PANTHER" id="PTHR12810">
    <property type="entry name" value="MITOCHONDRIAL 28S RIBOSOMAL PROTEIN S29"/>
    <property type="match status" value="1"/>
</dbReference>
<dbReference type="GO" id="GO:0003735">
    <property type="term" value="F:structural constituent of ribosome"/>
    <property type="evidence" value="ECO:0007669"/>
    <property type="project" value="TreeGrafter"/>
</dbReference>
<dbReference type="EMBL" id="KL198009">
    <property type="protein sequence ID" value="KDQ26896.1"/>
    <property type="molecule type" value="Genomic_DNA"/>
</dbReference>
<evidence type="ECO:0000313" key="8">
    <source>
        <dbReference type="EMBL" id="KDQ26896.1"/>
    </source>
</evidence>
<protein>
    <recommendedName>
        <fullName evidence="7">Small ribosomal subunit protein mS29</fullName>
    </recommendedName>
</protein>
<evidence type="ECO:0000256" key="7">
    <source>
        <dbReference type="ARBA" id="ARBA00035140"/>
    </source>
</evidence>
<dbReference type="PRINTS" id="PR01716">
    <property type="entry name" value="DEATHASSOCP3"/>
</dbReference>
<proteinExistence type="inferred from homology"/>
<dbReference type="GO" id="GO:0005763">
    <property type="term" value="C:mitochondrial small ribosomal subunit"/>
    <property type="evidence" value="ECO:0007669"/>
    <property type="project" value="TreeGrafter"/>
</dbReference>
<dbReference type="GO" id="GO:0006915">
    <property type="term" value="P:apoptotic process"/>
    <property type="evidence" value="ECO:0007669"/>
    <property type="project" value="InterPro"/>
</dbReference>
<dbReference type="Proteomes" id="UP000027073">
    <property type="component" value="Unassembled WGS sequence"/>
</dbReference>
<sequence length="320" mass="35500">MLRRLSSKPFAVVRQATLALIKEVEESSAGSRLVLTGPSGCGKSMLLKQAVEYCAQKEWLTLYIPKAARLVDSTTPYTYDLRSRTYLQPKASSQALKRFLVANSTLLQNLTTSQDVVLEKAMIPAGTPLPKFIQVGLDEQSSSPAILDALFHKIGTQTDYPVLLAIDDFQALYCTSRYRDPHFNSIRPYHLSLPRLLMEYASGKRTLARGTVVGAITDSDPSWRPPLELRTALGIPHGQPVSPYAKRSETVRQYTKGLKPFAVPSQLSLDEAASIFEHWKSGGAFDSPVSDELFLAKYSESSGNPREFVWKGLLSNFDPR</sequence>
<dbReference type="SUPFAM" id="SSF52540">
    <property type="entry name" value="P-loop containing nucleoside triphosphate hydrolases"/>
    <property type="match status" value="2"/>
</dbReference>
<dbReference type="InParanoid" id="A0A067NTG5"/>
<keyword evidence="4" id="KW-0689">Ribosomal protein</keyword>
<dbReference type="OrthoDB" id="274828at2759"/>
<gene>
    <name evidence="8" type="ORF">PLEOSDRAFT_1066187</name>
</gene>
<dbReference type="PANTHER" id="PTHR12810:SF0">
    <property type="entry name" value="SMALL RIBOSOMAL SUBUNIT PROTEIN MS29"/>
    <property type="match status" value="1"/>
</dbReference>
<dbReference type="HOGENOM" id="CLU_042567_0_1_1"/>
<evidence type="ECO:0000256" key="6">
    <source>
        <dbReference type="ARBA" id="ARBA00023274"/>
    </source>
</evidence>